<dbReference type="Proteomes" id="UP000565468">
    <property type="component" value="Unassembled WGS sequence"/>
</dbReference>
<reference evidence="7 8" key="1">
    <citation type="submission" date="2020-04" db="EMBL/GenBank/DDBJ databases">
        <title>Paenibacillus algicola sp. nov., a novel marine bacterium producing alginate lyase.</title>
        <authorList>
            <person name="Huang H."/>
        </authorList>
    </citation>
    <scope>NUCLEOTIDE SEQUENCE [LARGE SCALE GENOMIC DNA]</scope>
    <source>
        <strain evidence="7 8">L7-75</strain>
    </source>
</reference>
<accession>A0A848M3I8</accession>
<proteinExistence type="inferred from homology"/>
<keyword evidence="4 6" id="KW-1133">Transmembrane helix</keyword>
<organism evidence="7 8">
    <name type="scientific">Paenibacillus lemnae</name>
    <dbReference type="NCBI Taxonomy" id="1330551"/>
    <lineage>
        <taxon>Bacteria</taxon>
        <taxon>Bacillati</taxon>
        <taxon>Bacillota</taxon>
        <taxon>Bacilli</taxon>
        <taxon>Bacillales</taxon>
        <taxon>Paenibacillaceae</taxon>
        <taxon>Paenibacillus</taxon>
    </lineage>
</organism>
<dbReference type="Pfam" id="PF04286">
    <property type="entry name" value="DUF445"/>
    <property type="match status" value="1"/>
</dbReference>
<keyword evidence="5 6" id="KW-0472">Membrane</keyword>
<evidence type="ECO:0000313" key="7">
    <source>
        <dbReference type="EMBL" id="NMO95507.1"/>
    </source>
</evidence>
<evidence type="ECO:0000256" key="1">
    <source>
        <dbReference type="ARBA" id="ARBA00004308"/>
    </source>
</evidence>
<keyword evidence="3 6" id="KW-0812">Transmembrane</keyword>
<keyword evidence="8" id="KW-1185">Reference proteome</keyword>
<feature type="transmembrane region" description="Helical" evidence="6">
    <location>
        <begin position="364"/>
        <end position="388"/>
    </location>
</feature>
<name>A0A848M3I8_PAELE</name>
<evidence type="ECO:0000256" key="3">
    <source>
        <dbReference type="ARBA" id="ARBA00022692"/>
    </source>
</evidence>
<comment type="subcellular location">
    <subcellularLocation>
        <location evidence="1">Endomembrane system</location>
    </subcellularLocation>
</comment>
<sequence>MQNWMFILINIGVAALVGGITNHLAIKMLFHPRNEVRLFGRRIPFTPGLIPKRKQEIAKSLGSVVSDYLVTSEGLQDLLSKPAFRTKAVETLSRRLHALADRPLTVKEAVLRIWSESEWEILKAKATGSARTAVSRSAASLWAAYGLEDKPLKTFIPGWSDEKRTAWSEAAADSVLKELGDTLLSADGQRVLKEMTTAMVDKAGGFLGTMAALFVDEDKIVQKLTPTLIAQLEGERFRKTIVSVISAKLEQYGDMPLGHIMESLAGEPALDFVIHKLEQTLPWEEWAGRLETIDIAEVIKPRLPEWEASLPQWVDKGLGLLSSAVPSAMKAVNLPGMVQEQVEKFPVERLEEVILSVSGKEFRAITWLGVVLGGMIGLMQSIFTLFVLRS</sequence>
<evidence type="ECO:0000256" key="2">
    <source>
        <dbReference type="ARBA" id="ARBA00008053"/>
    </source>
</evidence>
<gene>
    <name evidence="7" type="ORF">HII30_06870</name>
</gene>
<protein>
    <submittedName>
        <fullName evidence="7">DUF445 family protein</fullName>
    </submittedName>
</protein>
<dbReference type="AlphaFoldDB" id="A0A848M3I8"/>
<dbReference type="PANTHER" id="PTHR35791:SF1">
    <property type="entry name" value="UPF0754 MEMBRANE PROTEIN YHEB"/>
    <property type="match status" value="1"/>
</dbReference>
<dbReference type="EMBL" id="JABBPN010000004">
    <property type="protein sequence ID" value="NMO95507.1"/>
    <property type="molecule type" value="Genomic_DNA"/>
</dbReference>
<dbReference type="InterPro" id="IPR007383">
    <property type="entry name" value="DUF445"/>
</dbReference>
<evidence type="ECO:0000313" key="8">
    <source>
        <dbReference type="Proteomes" id="UP000565468"/>
    </source>
</evidence>
<comment type="similarity">
    <text evidence="2">Belongs to the UPF0754 family.</text>
</comment>
<evidence type="ECO:0000256" key="4">
    <source>
        <dbReference type="ARBA" id="ARBA00022989"/>
    </source>
</evidence>
<comment type="caution">
    <text evidence="7">The sequence shown here is derived from an EMBL/GenBank/DDBJ whole genome shotgun (WGS) entry which is preliminary data.</text>
</comment>
<dbReference type="RefSeq" id="WP_169504282.1">
    <property type="nucleotide sequence ID" value="NZ_JABBPN010000004.1"/>
</dbReference>
<evidence type="ECO:0000256" key="5">
    <source>
        <dbReference type="ARBA" id="ARBA00023136"/>
    </source>
</evidence>
<dbReference type="PANTHER" id="PTHR35791">
    <property type="entry name" value="UPF0754 MEMBRANE PROTEIN YHEB"/>
    <property type="match status" value="1"/>
</dbReference>
<dbReference type="GO" id="GO:0012505">
    <property type="term" value="C:endomembrane system"/>
    <property type="evidence" value="ECO:0007669"/>
    <property type="project" value="UniProtKB-SubCell"/>
</dbReference>
<evidence type="ECO:0000256" key="6">
    <source>
        <dbReference type="SAM" id="Phobius"/>
    </source>
</evidence>